<dbReference type="Proteomes" id="UP000462435">
    <property type="component" value="Unassembled WGS sequence"/>
</dbReference>
<evidence type="ECO:0008006" key="3">
    <source>
        <dbReference type="Google" id="ProtNLM"/>
    </source>
</evidence>
<gene>
    <name evidence="1" type="ORF">GAK35_03902</name>
</gene>
<dbReference type="Pfam" id="PF16290">
    <property type="entry name" value="DUF4936"/>
    <property type="match status" value="1"/>
</dbReference>
<evidence type="ECO:0000313" key="1">
    <source>
        <dbReference type="EMBL" id="KAF1037488.1"/>
    </source>
</evidence>
<dbReference type="InterPro" id="IPR032556">
    <property type="entry name" value="DUF4936"/>
</dbReference>
<dbReference type="EMBL" id="WNDX01000178">
    <property type="protein sequence ID" value="KAF1037488.1"/>
    <property type="molecule type" value="Genomic_DNA"/>
</dbReference>
<name>A0A7V8JSP9_9BURK</name>
<comment type="caution">
    <text evidence="1">The sequence shown here is derived from an EMBL/GenBank/DDBJ whole genome shotgun (WGS) entry which is preliminary data.</text>
</comment>
<accession>A0A7V8JSP9</accession>
<proteinExistence type="predicted"/>
<reference evidence="2" key="1">
    <citation type="journal article" date="2020" name="MBio">
        <title>Horizontal gene transfer to a defensive symbiont with a reduced genome amongst a multipartite beetle microbiome.</title>
        <authorList>
            <person name="Waterworth S.C."/>
            <person name="Florez L.V."/>
            <person name="Rees E.R."/>
            <person name="Hertweck C."/>
            <person name="Kaltenpoth M."/>
            <person name="Kwan J.C."/>
        </authorList>
    </citation>
    <scope>NUCLEOTIDE SEQUENCE [LARGE SCALE GENOMIC DNA]</scope>
</reference>
<dbReference type="AlphaFoldDB" id="A0A7V8JSP9"/>
<sequence length="99" mass="11105">MDLYIYYRVSAAQAQQLHGKLKAVQAVLQGRFGIAGRLKRRPGEQDGAQTWMEIYEHIPSDHEQEFGRALERALADAGIPALIDGPRHVERFEDVATCA</sequence>
<evidence type="ECO:0000313" key="2">
    <source>
        <dbReference type="Proteomes" id="UP000462435"/>
    </source>
</evidence>
<protein>
    <recommendedName>
        <fullName evidence="3">DUF4936 family protein</fullName>
    </recommendedName>
</protein>
<organism evidence="1 2">
    <name type="scientific">Herbaspirillum frisingense</name>
    <dbReference type="NCBI Taxonomy" id="92645"/>
    <lineage>
        <taxon>Bacteria</taxon>
        <taxon>Pseudomonadati</taxon>
        <taxon>Pseudomonadota</taxon>
        <taxon>Betaproteobacteria</taxon>
        <taxon>Burkholderiales</taxon>
        <taxon>Oxalobacteraceae</taxon>
        <taxon>Herbaspirillum</taxon>
    </lineage>
</organism>